<organism evidence="1 2">
    <name type="scientific">Megasphaera micronuciformis F0359</name>
    <dbReference type="NCBI Taxonomy" id="706434"/>
    <lineage>
        <taxon>Bacteria</taxon>
        <taxon>Bacillati</taxon>
        <taxon>Bacillota</taxon>
        <taxon>Negativicutes</taxon>
        <taxon>Veillonellales</taxon>
        <taxon>Veillonellaceae</taxon>
        <taxon>Megasphaera</taxon>
    </lineage>
</organism>
<evidence type="ECO:0000313" key="2">
    <source>
        <dbReference type="Proteomes" id="UP000003195"/>
    </source>
</evidence>
<protein>
    <submittedName>
        <fullName evidence="1">Uncharacterized protein</fullName>
    </submittedName>
</protein>
<dbReference type="AlphaFoldDB" id="E2ZAA6"/>
<dbReference type="EMBL" id="AECS01000010">
    <property type="protein sequence ID" value="EFQ04868.1"/>
    <property type="molecule type" value="Genomic_DNA"/>
</dbReference>
<gene>
    <name evidence="1" type="ORF">HMPREF9429_00366</name>
</gene>
<keyword evidence="2" id="KW-1185">Reference proteome</keyword>
<accession>E2ZAA6</accession>
<proteinExistence type="predicted"/>
<dbReference type="STRING" id="706434.HMPREF9429_00366"/>
<name>E2ZAA6_9FIRM</name>
<comment type="caution">
    <text evidence="1">The sequence shown here is derived from an EMBL/GenBank/DDBJ whole genome shotgun (WGS) entry which is preliminary data.</text>
</comment>
<evidence type="ECO:0000313" key="1">
    <source>
        <dbReference type="EMBL" id="EFQ04868.1"/>
    </source>
</evidence>
<reference evidence="1 2" key="1">
    <citation type="submission" date="2010-08" db="EMBL/GenBank/DDBJ databases">
        <authorList>
            <person name="Weinstock G."/>
            <person name="Sodergren E."/>
            <person name="Clifton S."/>
            <person name="Fulton L."/>
            <person name="Fulton B."/>
            <person name="Courtney L."/>
            <person name="Fronick C."/>
            <person name="Harrison M."/>
            <person name="Strong C."/>
            <person name="Farmer C."/>
            <person name="Delahaunty K."/>
            <person name="Markovic C."/>
            <person name="Hall O."/>
            <person name="Minx P."/>
            <person name="Tomlinson C."/>
            <person name="Mitreva M."/>
            <person name="Hou S."/>
            <person name="Chen J."/>
            <person name="Wollam A."/>
            <person name="Pepin K.H."/>
            <person name="Johnson M."/>
            <person name="Bhonagiri V."/>
            <person name="Zhang X."/>
            <person name="Suruliraj S."/>
            <person name="Warren W."/>
            <person name="Chinwalla A."/>
            <person name="Mardis E.R."/>
            <person name="Wilson R.K."/>
        </authorList>
    </citation>
    <scope>NUCLEOTIDE SEQUENCE [LARGE SCALE GENOMIC DNA]</scope>
    <source>
        <strain evidence="1 2">F0359</strain>
    </source>
</reference>
<sequence>MLHPLFARSAAVAMDGTTYNWLMHSDQMNLLNDYEWFISLQQGGDIESARGAFLEKAAYYLALNDYEGENSLLYGSNDMISKELNDSIRQHDIQAYDNKFGIQLTELINNLFAEYYNTPEERQRLSALRDAKLEEFRANGRVYRDLAIGIRPTYGDNYGSNEKPRIIGEGHQASDGRIYHIYSDGHTEVTNDWLGVRMMSAGYPVEQGADGAWYANGAWVPNEYLPKDKRDISQAFNTSFSFGAPESFKRLNPSSKQMGRQLIEEGIIPDPAKMTSDYEYFELGVGALKFLTGAGGGIIDKEGNVYLFAEGTGGFGVGTPIFVGKGYGYVDPSWLKNNPDKTIIDAIGGSSYGISGSSLLSGSVSKGYDGGAINTEFGIITSAGTNFTYRRTIFIGNIKDF</sequence>
<dbReference type="Proteomes" id="UP000003195">
    <property type="component" value="Unassembled WGS sequence"/>
</dbReference>
<dbReference type="HOGENOM" id="CLU_686623_0_0_9"/>